<evidence type="ECO:0000256" key="4">
    <source>
        <dbReference type="ARBA" id="ARBA00005204"/>
    </source>
</evidence>
<dbReference type="OrthoDB" id="9795769at2"/>
<comment type="subcellular location">
    <subcellularLocation>
        <location evidence="14">Cytoplasm</location>
    </subcellularLocation>
</comment>
<comment type="catalytic activity">
    <reaction evidence="1 14">
        <text>1-(5-phospho-beta-D-ribosyl)-5'-AMP + H2O = 1-(5-phospho-beta-D-ribosyl)-5-[(5-phospho-beta-D-ribosylamino)methylideneamino]imidazole-4-carboxamide</text>
        <dbReference type="Rhea" id="RHEA:20049"/>
        <dbReference type="ChEBI" id="CHEBI:15377"/>
        <dbReference type="ChEBI" id="CHEBI:58435"/>
        <dbReference type="ChEBI" id="CHEBI:59457"/>
        <dbReference type="EC" id="3.5.4.19"/>
    </reaction>
</comment>
<dbReference type="Pfam" id="PF01502">
    <property type="entry name" value="PRA-CH"/>
    <property type="match status" value="1"/>
</dbReference>
<dbReference type="FunFam" id="3.10.20.810:FF:000001">
    <property type="entry name" value="Histidine biosynthesis bifunctional protein HisIE"/>
    <property type="match status" value="1"/>
</dbReference>
<keyword evidence="9 14" id="KW-0479">Metal-binding</keyword>
<evidence type="ECO:0000256" key="1">
    <source>
        <dbReference type="ARBA" id="ARBA00000024"/>
    </source>
</evidence>
<evidence type="ECO:0000313" key="16">
    <source>
        <dbReference type="EMBL" id="RXZ69290.1"/>
    </source>
</evidence>
<dbReference type="GO" id="GO:0004635">
    <property type="term" value="F:phosphoribosyl-AMP cyclohydrolase activity"/>
    <property type="evidence" value="ECO:0007669"/>
    <property type="project" value="UniProtKB-UniRule"/>
</dbReference>
<comment type="similarity">
    <text evidence="6">In the N-terminal section; belongs to the PRA-CH family.</text>
</comment>
<feature type="binding site" evidence="14">
    <location>
        <position position="99"/>
    </location>
    <ligand>
        <name>Mg(2+)</name>
        <dbReference type="ChEBI" id="CHEBI:18420"/>
    </ligand>
</feature>
<dbReference type="RefSeq" id="WP_129521226.1">
    <property type="nucleotide sequence ID" value="NZ_SDPN01000022.1"/>
</dbReference>
<keyword evidence="12 14" id="KW-0460">Magnesium</keyword>
<keyword evidence="13 14" id="KW-0368">Histidine biosynthesis</keyword>
<dbReference type="EMBL" id="SDPN01000022">
    <property type="protein sequence ID" value="RXZ69290.1"/>
    <property type="molecule type" value="Genomic_DNA"/>
</dbReference>
<feature type="binding site" evidence="14">
    <location>
        <position position="112"/>
    </location>
    <ligand>
        <name>Zn(2+)</name>
        <dbReference type="ChEBI" id="CHEBI:29105"/>
        <note>ligand shared between dimeric partners</note>
    </ligand>
</feature>
<comment type="similarity">
    <text evidence="5">In the C-terminal section; belongs to the PRA-PH family.</text>
</comment>
<dbReference type="PANTHER" id="PTHR42945:SF11">
    <property type="entry name" value="PHOSPHORIBOSYL-AMP CYCLOHYDROLASE"/>
    <property type="match status" value="1"/>
</dbReference>
<keyword evidence="11 14" id="KW-0862">Zinc</keyword>
<comment type="function">
    <text evidence="14">Catalyzes the hydrolysis of the adenine ring of phosphoribosyl-AMP.</text>
</comment>
<gene>
    <name evidence="14 16" type="primary">hisI</name>
    <name evidence="16" type="ORF">ESP51_12480</name>
</gene>
<dbReference type="EC" id="3.5.4.19" evidence="14"/>
<evidence type="ECO:0000256" key="10">
    <source>
        <dbReference type="ARBA" id="ARBA00022801"/>
    </source>
</evidence>
<sequence length="135" mass="15051">MSEPGDEELERDEEPWTDGATAIDRAAFTADGLLPAIIQQWDTGEVLMLGWMDREAMRRTLTEGRVTFWSRSRQEYWRKGDTSGHVQYVRSAALDCDADTLLVQVEQVGAACHTGTRRCFDGDPIAVVQGFAPAD</sequence>
<evidence type="ECO:0000256" key="13">
    <source>
        <dbReference type="ARBA" id="ARBA00023102"/>
    </source>
</evidence>
<dbReference type="InterPro" id="IPR026660">
    <property type="entry name" value="PRA-CH"/>
</dbReference>
<comment type="cofactor">
    <cofactor evidence="14">
        <name>Mg(2+)</name>
        <dbReference type="ChEBI" id="CHEBI:18420"/>
    </cofactor>
    <text evidence="14">Binds 1 Mg(2+) ion per subunit.</text>
</comment>
<comment type="pathway">
    <text evidence="4">Amino-acid biosynthesis; L-histidine biosynthesis; L-histidine from 5-phospho-alpha-D-ribose 1-diphosphate: step 2/9.</text>
</comment>
<name>A0A4Q2KXI4_9MICO</name>
<evidence type="ECO:0000256" key="5">
    <source>
        <dbReference type="ARBA" id="ARBA00007731"/>
    </source>
</evidence>
<evidence type="ECO:0000256" key="14">
    <source>
        <dbReference type="HAMAP-Rule" id="MF_01021"/>
    </source>
</evidence>
<dbReference type="GO" id="GO:0004636">
    <property type="term" value="F:phosphoribosyl-ATP diphosphatase activity"/>
    <property type="evidence" value="ECO:0007669"/>
    <property type="project" value="UniProtKB-EC"/>
</dbReference>
<keyword evidence="8 14" id="KW-0028">Amino-acid biosynthesis</keyword>
<feature type="binding site" evidence="14">
    <location>
        <position position="96"/>
    </location>
    <ligand>
        <name>Zn(2+)</name>
        <dbReference type="ChEBI" id="CHEBI:29105"/>
        <note>ligand shared between dimeric partners</note>
    </ligand>
</feature>
<protein>
    <recommendedName>
        <fullName evidence="14">Phosphoribosyl-AMP cyclohydrolase</fullName>
        <shortName evidence="14">PRA-CH</shortName>
        <ecNumber evidence="14">3.5.4.19</ecNumber>
    </recommendedName>
</protein>
<feature type="binding site" evidence="14">
    <location>
        <position position="97"/>
    </location>
    <ligand>
        <name>Mg(2+)</name>
        <dbReference type="ChEBI" id="CHEBI:18420"/>
    </ligand>
</feature>
<evidence type="ECO:0000313" key="17">
    <source>
        <dbReference type="Proteomes" id="UP000293865"/>
    </source>
</evidence>
<organism evidence="16 17">
    <name type="scientific">Agromyces albus</name>
    <dbReference type="NCBI Taxonomy" id="205332"/>
    <lineage>
        <taxon>Bacteria</taxon>
        <taxon>Bacillati</taxon>
        <taxon>Actinomycetota</taxon>
        <taxon>Actinomycetes</taxon>
        <taxon>Micrococcales</taxon>
        <taxon>Microbacteriaceae</taxon>
        <taxon>Agromyces</taxon>
    </lineage>
</organism>
<evidence type="ECO:0000256" key="2">
    <source>
        <dbReference type="ARBA" id="ARBA00001460"/>
    </source>
</evidence>
<comment type="catalytic activity">
    <reaction evidence="2">
        <text>1-(5-phospho-beta-D-ribosyl)-ATP + H2O = 1-(5-phospho-beta-D-ribosyl)-5'-AMP + diphosphate + H(+)</text>
        <dbReference type="Rhea" id="RHEA:22828"/>
        <dbReference type="ChEBI" id="CHEBI:15377"/>
        <dbReference type="ChEBI" id="CHEBI:15378"/>
        <dbReference type="ChEBI" id="CHEBI:33019"/>
        <dbReference type="ChEBI" id="CHEBI:59457"/>
        <dbReference type="ChEBI" id="CHEBI:73183"/>
        <dbReference type="EC" id="3.6.1.31"/>
    </reaction>
</comment>
<dbReference type="GO" id="GO:0000287">
    <property type="term" value="F:magnesium ion binding"/>
    <property type="evidence" value="ECO:0007669"/>
    <property type="project" value="UniProtKB-UniRule"/>
</dbReference>
<dbReference type="AlphaFoldDB" id="A0A4Q2KXI4"/>
<comment type="similarity">
    <text evidence="14">Belongs to the PRA-CH family.</text>
</comment>
<feature type="binding site" evidence="14">
    <location>
        <position position="95"/>
    </location>
    <ligand>
        <name>Mg(2+)</name>
        <dbReference type="ChEBI" id="CHEBI:18420"/>
    </ligand>
</feature>
<evidence type="ECO:0000256" key="6">
    <source>
        <dbReference type="ARBA" id="ARBA00008299"/>
    </source>
</evidence>
<evidence type="ECO:0000256" key="11">
    <source>
        <dbReference type="ARBA" id="ARBA00022833"/>
    </source>
</evidence>
<feature type="domain" description="Phosphoribosyl-AMP cyclohydrolase" evidence="15">
    <location>
        <begin position="48"/>
        <end position="120"/>
    </location>
</feature>
<dbReference type="Proteomes" id="UP000293865">
    <property type="component" value="Unassembled WGS sequence"/>
</dbReference>
<comment type="caution">
    <text evidence="16">The sequence shown here is derived from an EMBL/GenBank/DDBJ whole genome shotgun (WGS) entry which is preliminary data.</text>
</comment>
<comment type="cofactor">
    <cofactor evidence="14">
        <name>Zn(2+)</name>
        <dbReference type="ChEBI" id="CHEBI:29105"/>
    </cofactor>
    <text evidence="14">Binds 1 zinc ion per subunit.</text>
</comment>
<dbReference type="Gene3D" id="3.10.20.810">
    <property type="entry name" value="Phosphoribosyl-AMP cyclohydrolase"/>
    <property type="match status" value="1"/>
</dbReference>
<comment type="pathway">
    <text evidence="3 14">Amino-acid biosynthesis; L-histidine biosynthesis; L-histidine from 5-phospho-alpha-D-ribose 1-diphosphate: step 3/9.</text>
</comment>
<keyword evidence="17" id="KW-1185">Reference proteome</keyword>
<proteinExistence type="inferred from homology"/>
<keyword evidence="10 14" id="KW-0378">Hydrolase</keyword>
<accession>A0A4Q2KXI4</accession>
<evidence type="ECO:0000256" key="9">
    <source>
        <dbReference type="ARBA" id="ARBA00022723"/>
    </source>
</evidence>
<dbReference type="InterPro" id="IPR002496">
    <property type="entry name" value="PRib_AMP_CycHydrolase_dom"/>
</dbReference>
<dbReference type="GO" id="GO:0000105">
    <property type="term" value="P:L-histidine biosynthetic process"/>
    <property type="evidence" value="ECO:0007669"/>
    <property type="project" value="UniProtKB-UniRule"/>
</dbReference>
<dbReference type="InterPro" id="IPR038019">
    <property type="entry name" value="PRib_AMP_CycHydrolase_sf"/>
</dbReference>
<dbReference type="UniPathway" id="UPA00031">
    <property type="reaction ID" value="UER00008"/>
</dbReference>
<dbReference type="HAMAP" id="MF_01021">
    <property type="entry name" value="HisI"/>
    <property type="match status" value="1"/>
</dbReference>
<evidence type="ECO:0000256" key="8">
    <source>
        <dbReference type="ARBA" id="ARBA00022605"/>
    </source>
</evidence>
<keyword evidence="7 14" id="KW-0963">Cytoplasm</keyword>
<comment type="subunit">
    <text evidence="14">Homodimer.</text>
</comment>
<evidence type="ECO:0000256" key="3">
    <source>
        <dbReference type="ARBA" id="ARBA00005169"/>
    </source>
</evidence>
<reference evidence="16 17" key="1">
    <citation type="submission" date="2019-01" db="EMBL/GenBank/DDBJ databases">
        <title>Agromyces.</title>
        <authorList>
            <person name="Li J."/>
        </authorList>
    </citation>
    <scope>NUCLEOTIDE SEQUENCE [LARGE SCALE GENOMIC DNA]</scope>
    <source>
        <strain evidence="16 17">DSM 15934</strain>
    </source>
</reference>
<dbReference type="NCBIfam" id="NF000768">
    <property type="entry name" value="PRK00051.1"/>
    <property type="match status" value="1"/>
</dbReference>
<evidence type="ECO:0000256" key="7">
    <source>
        <dbReference type="ARBA" id="ARBA00022490"/>
    </source>
</evidence>
<dbReference type="SUPFAM" id="SSF141734">
    <property type="entry name" value="HisI-like"/>
    <property type="match status" value="1"/>
</dbReference>
<evidence type="ECO:0000259" key="15">
    <source>
        <dbReference type="Pfam" id="PF01502"/>
    </source>
</evidence>
<dbReference type="GO" id="GO:0005737">
    <property type="term" value="C:cytoplasm"/>
    <property type="evidence" value="ECO:0007669"/>
    <property type="project" value="UniProtKB-SubCell"/>
</dbReference>
<feature type="binding site" evidence="14">
    <location>
        <position position="119"/>
    </location>
    <ligand>
        <name>Zn(2+)</name>
        <dbReference type="ChEBI" id="CHEBI:29105"/>
        <note>ligand shared between dimeric partners</note>
    </ligand>
</feature>
<evidence type="ECO:0000256" key="12">
    <source>
        <dbReference type="ARBA" id="ARBA00022842"/>
    </source>
</evidence>
<dbReference type="PANTHER" id="PTHR42945">
    <property type="entry name" value="HISTIDINE BIOSYNTHESIS BIFUNCTIONAL PROTEIN"/>
    <property type="match status" value="1"/>
</dbReference>
<dbReference type="GO" id="GO:0008270">
    <property type="term" value="F:zinc ion binding"/>
    <property type="evidence" value="ECO:0007669"/>
    <property type="project" value="UniProtKB-UniRule"/>
</dbReference>